<proteinExistence type="predicted"/>
<dbReference type="EnsemblMetazoa" id="ISCW019084-RA">
    <property type="protein sequence ID" value="ISCW019084-PA"/>
    <property type="gene ID" value="ISCW019084"/>
</dbReference>
<dbReference type="AlphaFoldDB" id="B7PM16"/>
<evidence type="ECO:0000313" key="3">
    <source>
        <dbReference type="Proteomes" id="UP000001555"/>
    </source>
</evidence>
<reference evidence="2" key="2">
    <citation type="submission" date="2020-05" db="UniProtKB">
        <authorList>
            <consortium name="EnsemblMetazoa"/>
        </authorList>
    </citation>
    <scope>IDENTIFICATION</scope>
    <source>
        <strain evidence="2">wikel</strain>
    </source>
</reference>
<sequence length="93" mass="10102">MGLTSWRGACTACVQFLNGFVYSLASTNKPLGKAYVGLWPFVLLYTAEGAEALLKSTTVLNKALLYKLLNSWLGTGLLTRYLDPRNIELGGVS</sequence>
<reference evidence="1 3" key="1">
    <citation type="submission" date="2008-03" db="EMBL/GenBank/DDBJ databases">
        <title>Annotation of Ixodes scapularis.</title>
        <authorList>
            <consortium name="Ixodes scapularis Genome Project Consortium"/>
            <person name="Caler E."/>
            <person name="Hannick L.I."/>
            <person name="Bidwell S."/>
            <person name="Joardar V."/>
            <person name="Thiagarajan M."/>
            <person name="Amedeo P."/>
            <person name="Galinsky K.J."/>
            <person name="Schobel S."/>
            <person name="Inman J."/>
            <person name="Hostetler J."/>
            <person name="Miller J."/>
            <person name="Hammond M."/>
            <person name="Megy K."/>
            <person name="Lawson D."/>
            <person name="Kodira C."/>
            <person name="Sutton G."/>
            <person name="Meyer J."/>
            <person name="Hill C.A."/>
            <person name="Birren B."/>
            <person name="Nene V."/>
            <person name="Collins F."/>
            <person name="Alarcon-Chaidez F."/>
            <person name="Wikel S."/>
            <person name="Strausberg R."/>
        </authorList>
    </citation>
    <scope>NUCLEOTIDE SEQUENCE [LARGE SCALE GENOMIC DNA]</scope>
    <source>
        <strain evidence="3">Wikel</strain>
        <strain evidence="1">Wikel colony</strain>
    </source>
</reference>
<dbReference type="EMBL" id="ABJB010620465">
    <property type="status" value="NOT_ANNOTATED_CDS"/>
    <property type="molecule type" value="Genomic_DNA"/>
</dbReference>
<dbReference type="EMBL" id="ABJB010552094">
    <property type="status" value="NOT_ANNOTATED_CDS"/>
    <property type="molecule type" value="Genomic_DNA"/>
</dbReference>
<accession>B7PM16</accession>
<organism>
    <name type="scientific">Ixodes scapularis</name>
    <name type="common">Black-legged tick</name>
    <name type="synonym">Deer tick</name>
    <dbReference type="NCBI Taxonomy" id="6945"/>
    <lineage>
        <taxon>Eukaryota</taxon>
        <taxon>Metazoa</taxon>
        <taxon>Ecdysozoa</taxon>
        <taxon>Arthropoda</taxon>
        <taxon>Chelicerata</taxon>
        <taxon>Arachnida</taxon>
        <taxon>Acari</taxon>
        <taxon>Parasitiformes</taxon>
        <taxon>Ixodida</taxon>
        <taxon>Ixodoidea</taxon>
        <taxon>Ixodidae</taxon>
        <taxon>Ixodinae</taxon>
        <taxon>Ixodes</taxon>
    </lineage>
</organism>
<dbReference type="HOGENOM" id="CLU_2402089_0_0_1"/>
<dbReference type="VEuPathDB" id="VectorBase:ISCI019084"/>
<dbReference type="EMBL" id="ABJB010101195">
    <property type="status" value="NOT_ANNOTATED_CDS"/>
    <property type="molecule type" value="Genomic_DNA"/>
</dbReference>
<dbReference type="InParanoid" id="B7PM16"/>
<dbReference type="Proteomes" id="UP000001555">
    <property type="component" value="Unassembled WGS sequence"/>
</dbReference>
<gene>
    <name evidence="1" type="ORF">IscW_ISCW019084</name>
</gene>
<protein>
    <submittedName>
        <fullName evidence="1 2">Uncharacterized protein</fullName>
    </submittedName>
</protein>
<dbReference type="EMBL" id="DS744786">
    <property type="protein sequence ID" value="EEC07638.1"/>
    <property type="molecule type" value="Genomic_DNA"/>
</dbReference>
<dbReference type="VEuPathDB" id="VectorBase:ISCW019084"/>
<evidence type="ECO:0000313" key="2">
    <source>
        <dbReference type="EnsemblMetazoa" id="ISCW019084-PA"/>
    </source>
</evidence>
<dbReference type="PaxDb" id="6945-B7PM16"/>
<keyword evidence="3" id="KW-1185">Reference proteome</keyword>
<name>B7PM16_IXOSC</name>
<evidence type="ECO:0000313" key="1">
    <source>
        <dbReference type="EMBL" id="EEC07638.1"/>
    </source>
</evidence>